<dbReference type="AlphaFoldDB" id="A0A8T0S8Z3"/>
<dbReference type="PANTHER" id="PTHR47746">
    <property type="entry name" value="ZF-RVT DOMAIN-CONTAINING PROTEIN"/>
    <property type="match status" value="1"/>
</dbReference>
<keyword evidence="2" id="KW-1185">Reference proteome</keyword>
<comment type="caution">
    <text evidence="1">The sequence shown here is derived from an EMBL/GenBank/DDBJ whole genome shotgun (WGS) entry which is preliminary data.</text>
</comment>
<dbReference type="EMBL" id="CM029046">
    <property type="protein sequence ID" value="KAG2594014.1"/>
    <property type="molecule type" value="Genomic_DNA"/>
</dbReference>
<dbReference type="PANTHER" id="PTHR47746:SF75">
    <property type="entry name" value="AMINOTRANSFERASE-LIKE PLANT MOBILE DOMAIN-CONTAINING PROTEIN"/>
    <property type="match status" value="1"/>
</dbReference>
<organism evidence="1 2">
    <name type="scientific">Panicum virgatum</name>
    <name type="common">Blackwell switchgrass</name>
    <dbReference type="NCBI Taxonomy" id="38727"/>
    <lineage>
        <taxon>Eukaryota</taxon>
        <taxon>Viridiplantae</taxon>
        <taxon>Streptophyta</taxon>
        <taxon>Embryophyta</taxon>
        <taxon>Tracheophyta</taxon>
        <taxon>Spermatophyta</taxon>
        <taxon>Magnoliopsida</taxon>
        <taxon>Liliopsida</taxon>
        <taxon>Poales</taxon>
        <taxon>Poaceae</taxon>
        <taxon>PACMAD clade</taxon>
        <taxon>Panicoideae</taxon>
        <taxon>Panicodae</taxon>
        <taxon>Paniceae</taxon>
        <taxon>Panicinae</taxon>
        <taxon>Panicum</taxon>
        <taxon>Panicum sect. Hiantes</taxon>
    </lineage>
</organism>
<sequence>RARAGVRHGATTCRRLSLRHRPPPCPPLCALSGEMNETGAHLCLYCSFAKQVWLLVSNWTSGIIQVPADQDEGLEDWWTRSLEMLPLVQKRSVAAIQLYTIWNIWKERNRRIFDQKSLQPPQVFQLIREEVNLRRVACGTPVVS</sequence>
<reference evidence="1" key="1">
    <citation type="submission" date="2020-05" db="EMBL/GenBank/DDBJ databases">
        <title>WGS assembly of Panicum virgatum.</title>
        <authorList>
            <person name="Lovell J.T."/>
            <person name="Jenkins J."/>
            <person name="Shu S."/>
            <person name="Juenger T.E."/>
            <person name="Schmutz J."/>
        </authorList>
    </citation>
    <scope>NUCLEOTIDE SEQUENCE</scope>
    <source>
        <strain evidence="1">AP13</strain>
    </source>
</reference>
<protein>
    <submittedName>
        <fullName evidence="1">Uncharacterized protein</fullName>
    </submittedName>
</protein>
<accession>A0A8T0S8Z3</accession>
<name>A0A8T0S8Z3_PANVG</name>
<feature type="non-terminal residue" evidence="1">
    <location>
        <position position="1"/>
    </location>
</feature>
<dbReference type="Proteomes" id="UP000823388">
    <property type="component" value="Chromosome 5N"/>
</dbReference>
<gene>
    <name evidence="1" type="ORF">PVAP13_5NG613001</name>
</gene>
<evidence type="ECO:0000313" key="2">
    <source>
        <dbReference type="Proteomes" id="UP000823388"/>
    </source>
</evidence>
<evidence type="ECO:0000313" key="1">
    <source>
        <dbReference type="EMBL" id="KAG2594014.1"/>
    </source>
</evidence>
<proteinExistence type="predicted"/>